<dbReference type="InterPro" id="IPR051089">
    <property type="entry name" value="prtT"/>
</dbReference>
<evidence type="ECO:0000256" key="5">
    <source>
        <dbReference type="ARBA" id="ARBA00023242"/>
    </source>
</evidence>
<feature type="region of interest" description="Disordered" evidence="6">
    <location>
        <begin position="171"/>
        <end position="242"/>
    </location>
</feature>
<gene>
    <name evidence="7" type="ORF">UBRO2_01470</name>
</gene>
<keyword evidence="2" id="KW-0805">Transcription regulation</keyword>
<evidence type="ECO:0000256" key="1">
    <source>
        <dbReference type="ARBA" id="ARBA00004123"/>
    </source>
</evidence>
<dbReference type="EMBL" id="ULHB01000019">
    <property type="protein sequence ID" value="SYW76633.1"/>
    <property type="molecule type" value="Genomic_DNA"/>
</dbReference>
<feature type="compositionally biased region" description="Low complexity" evidence="6">
    <location>
        <begin position="186"/>
        <end position="196"/>
    </location>
</feature>
<comment type="subcellular location">
    <subcellularLocation>
        <location evidence="1">Nucleus</location>
    </subcellularLocation>
</comment>
<keyword evidence="4" id="KW-0804">Transcription</keyword>
<evidence type="ECO:0000256" key="3">
    <source>
        <dbReference type="ARBA" id="ARBA00023125"/>
    </source>
</evidence>
<dbReference type="Proteomes" id="UP000658997">
    <property type="component" value="Unassembled WGS sequence"/>
</dbReference>
<dbReference type="CDD" id="cd12148">
    <property type="entry name" value="fungal_TF_MHR"/>
    <property type="match status" value="1"/>
</dbReference>
<keyword evidence="5" id="KW-0539">Nucleus</keyword>
<evidence type="ECO:0000256" key="4">
    <source>
        <dbReference type="ARBA" id="ARBA00023163"/>
    </source>
</evidence>
<dbReference type="GO" id="GO:0000981">
    <property type="term" value="F:DNA-binding transcription factor activity, RNA polymerase II-specific"/>
    <property type="evidence" value="ECO:0007669"/>
    <property type="project" value="TreeGrafter"/>
</dbReference>
<dbReference type="AlphaFoldDB" id="A0A8H8TS03"/>
<feature type="compositionally biased region" description="Low complexity" evidence="6">
    <location>
        <begin position="546"/>
        <end position="559"/>
    </location>
</feature>
<dbReference type="GO" id="GO:0005634">
    <property type="term" value="C:nucleus"/>
    <property type="evidence" value="ECO:0007669"/>
    <property type="project" value="UniProtKB-SubCell"/>
</dbReference>
<evidence type="ECO:0000313" key="7">
    <source>
        <dbReference type="EMBL" id="SYW76633.1"/>
    </source>
</evidence>
<keyword evidence="3" id="KW-0238">DNA-binding</keyword>
<feature type="region of interest" description="Disordered" evidence="6">
    <location>
        <begin position="63"/>
        <end position="108"/>
    </location>
</feature>
<sequence length="671" mass="73579">MTMETVQIILRRLEVLDRTLAEIRELNKEVGDQDADSLIETLSWQLHRSKFFSKGFLDPSSSGLVNLDPEKEARASPASNTAREEGARSGSASGMQSGRVGSLGNGRVGVGRAGSVRGVVEGLGMNASVAKEMGKGRSDFNMLVDLEDHASVARVPDEFATLSNPLKLLAQASSEESERRRHPLASSSLRTESTTSSDEDQPQLASRKRLRPTSPPNPTEVACHQTNTAGAEKRKQDEQQSVVKAKSVRGWAKTYFSRGAFHPVYDNRPEFDPIDQGLMTHRQAERLIGDFYQAFGTFMHIFDPALATITYIRKHSAFLLTVICSLAAEFNAGQSDSRDWRDREEVEKENRELAQRLRNHYEGMITWITSGDYKNVEMAQAFYLLASYRDMSESAMSDQTWLFLGTAIRIATELGLTYALPLPISYWVDVTRELTLLWRDCYISCTDYMATFVDRCQRGFMTYVTNSTVVSTVYAVVFALDLARKAQRTEAGFQAGSGHGEEREVHFGFVSKQRVLSLAQLTAKELDKIGRHLAGGAGGAAGGWNAPAPSSSTPASTSSTAAWNPLFAQQAGGGAKFLPTPHHHPHQQKHMQDWTENNAAATGASSPATWFNHLTGPPNPNPAGGDATQPGGAIEQDPSWEWMMKDLDFFNVDGGGGGGEPILDQMGRLFG</sequence>
<dbReference type="GO" id="GO:0000976">
    <property type="term" value="F:transcription cis-regulatory region binding"/>
    <property type="evidence" value="ECO:0007669"/>
    <property type="project" value="TreeGrafter"/>
</dbReference>
<comment type="caution">
    <text evidence="7">The sequence shown here is derived from an EMBL/GenBank/DDBJ whole genome shotgun (WGS) entry which is preliminary data.</text>
</comment>
<evidence type="ECO:0000256" key="2">
    <source>
        <dbReference type="ARBA" id="ARBA00023015"/>
    </source>
</evidence>
<dbReference type="PANTHER" id="PTHR31845">
    <property type="entry name" value="FINGER DOMAIN PROTEIN, PUTATIVE-RELATED"/>
    <property type="match status" value="1"/>
</dbReference>
<keyword evidence="7" id="KW-0863">Zinc-finger</keyword>
<evidence type="ECO:0000256" key="6">
    <source>
        <dbReference type="SAM" id="MobiDB-lite"/>
    </source>
</evidence>
<proteinExistence type="predicted"/>
<dbReference type="GO" id="GO:0008270">
    <property type="term" value="F:zinc ion binding"/>
    <property type="evidence" value="ECO:0007669"/>
    <property type="project" value="UniProtKB-KW"/>
</dbReference>
<feature type="region of interest" description="Disordered" evidence="6">
    <location>
        <begin position="537"/>
        <end position="559"/>
    </location>
</feature>
<reference evidence="7" key="1">
    <citation type="submission" date="2018-08" db="EMBL/GenBank/DDBJ databases">
        <authorList>
            <person name="Guldener U."/>
        </authorList>
    </citation>
    <scope>NUCLEOTIDE SEQUENCE</scope>
    <source>
        <strain evidence="7">UB2</strain>
    </source>
</reference>
<organism evidence="7 8">
    <name type="scientific">Ustilago bromivora</name>
    <dbReference type="NCBI Taxonomy" id="307758"/>
    <lineage>
        <taxon>Eukaryota</taxon>
        <taxon>Fungi</taxon>
        <taxon>Dikarya</taxon>
        <taxon>Basidiomycota</taxon>
        <taxon>Ustilaginomycotina</taxon>
        <taxon>Ustilaginomycetes</taxon>
        <taxon>Ustilaginales</taxon>
        <taxon>Ustilaginaceae</taxon>
        <taxon>Ustilago</taxon>
    </lineage>
</organism>
<accession>A0A8H8TS03</accession>
<dbReference type="PANTHER" id="PTHR31845:SF19">
    <property type="entry name" value="TRANSCRIPTION FACTOR DOMAIN-CONTAINING PROTEIN"/>
    <property type="match status" value="1"/>
</dbReference>
<name>A0A8H8TS03_9BASI</name>
<keyword evidence="7" id="KW-0862">Zinc</keyword>
<keyword evidence="7" id="KW-0479">Metal-binding</keyword>
<evidence type="ECO:0000313" key="8">
    <source>
        <dbReference type="Proteomes" id="UP000658997"/>
    </source>
</evidence>
<protein>
    <submittedName>
        <fullName evidence="7">Related to LEU3 - Zinc-finger transcription factor</fullName>
    </submittedName>
</protein>
<keyword evidence="8" id="KW-1185">Reference proteome</keyword>